<reference evidence="3 4" key="1">
    <citation type="journal article" date="2014" name="PLoS Genet.">
        <title>Phylogenetically driven sequencing of extremely halophilic archaea reveals strategies for static and dynamic osmo-response.</title>
        <authorList>
            <person name="Becker E.A."/>
            <person name="Seitzer P.M."/>
            <person name="Tritt A."/>
            <person name="Larsen D."/>
            <person name="Krusor M."/>
            <person name="Yao A.I."/>
            <person name="Wu D."/>
            <person name="Madern D."/>
            <person name="Eisen J.A."/>
            <person name="Darling A.E."/>
            <person name="Facciotti M.T."/>
        </authorList>
    </citation>
    <scope>NUCLEOTIDE SEQUENCE [LARGE SCALE GENOMIC DNA]</scope>
    <source>
        <strain evidence="3 4">DSM 10524</strain>
    </source>
</reference>
<comment type="caution">
    <text evidence="3">The sequence shown here is derived from an EMBL/GenBank/DDBJ whole genome shotgun (WGS) entry which is preliminary data.</text>
</comment>
<keyword evidence="4" id="KW-1185">Reference proteome</keyword>
<dbReference type="STRING" id="1227497.C491_04881"/>
<feature type="transmembrane region" description="Helical" evidence="1">
    <location>
        <begin position="143"/>
        <end position="169"/>
    </location>
</feature>
<evidence type="ECO:0000313" key="4">
    <source>
        <dbReference type="Proteomes" id="UP000011688"/>
    </source>
</evidence>
<dbReference type="AlphaFoldDB" id="L9XD83"/>
<evidence type="ECO:0000256" key="1">
    <source>
        <dbReference type="SAM" id="Phobius"/>
    </source>
</evidence>
<name>L9XD83_9EURY</name>
<dbReference type="PATRIC" id="fig|1227497.3.peg.1004"/>
<dbReference type="RefSeq" id="WP_005554211.1">
    <property type="nucleotide sequence ID" value="NZ_AOIB01000014.1"/>
</dbReference>
<feature type="domain" description="HPP transmembrane region" evidence="2">
    <location>
        <begin position="17"/>
        <end position="150"/>
    </location>
</feature>
<dbReference type="EMBL" id="AOIB01000014">
    <property type="protein sequence ID" value="ELY59674.1"/>
    <property type="molecule type" value="Genomic_DNA"/>
</dbReference>
<proteinExistence type="predicted"/>
<keyword evidence="1" id="KW-0812">Transmembrane</keyword>
<dbReference type="eggNOG" id="arCOG06321">
    <property type="taxonomic scope" value="Archaea"/>
</dbReference>
<feature type="transmembrane region" description="Helical" evidence="1">
    <location>
        <begin position="27"/>
        <end position="46"/>
    </location>
</feature>
<gene>
    <name evidence="3" type="ORF">C491_04881</name>
</gene>
<dbReference type="Pfam" id="PF04982">
    <property type="entry name" value="TM_HPP"/>
    <property type="match status" value="1"/>
</dbReference>
<sequence>MLGFSFDPDDPDYVLDLKDEYSATVNVFLHFTVLGVIALVSGRPFLFPSLGPSAYLIATGEQPRAEGPYHVIGGHAIAVAGGMIAYALFGNEVSAYVVFARPDPAFSMEVVYLWASGTVAMILTTTAMLVTKTNHAAACATTLIVALGLMGGLEDGVIIVVAVAILWYFHDKVISPLAHRYGFVPRDARAE</sequence>
<dbReference type="InterPro" id="IPR058581">
    <property type="entry name" value="TM_HPP"/>
</dbReference>
<feature type="transmembrane region" description="Helical" evidence="1">
    <location>
        <begin position="110"/>
        <end position="131"/>
    </location>
</feature>
<dbReference type="Proteomes" id="UP000011688">
    <property type="component" value="Unassembled WGS sequence"/>
</dbReference>
<keyword evidence="1" id="KW-0472">Membrane</keyword>
<keyword evidence="1" id="KW-1133">Transmembrane helix</keyword>
<evidence type="ECO:0000313" key="3">
    <source>
        <dbReference type="EMBL" id="ELY59674.1"/>
    </source>
</evidence>
<feature type="transmembrane region" description="Helical" evidence="1">
    <location>
        <begin position="67"/>
        <end position="90"/>
    </location>
</feature>
<accession>L9XD83</accession>
<protein>
    <recommendedName>
        <fullName evidence="2">HPP transmembrane region domain-containing protein</fullName>
    </recommendedName>
</protein>
<organism evidence="3 4">
    <name type="scientific">Natronococcus amylolyticus DSM 10524</name>
    <dbReference type="NCBI Taxonomy" id="1227497"/>
    <lineage>
        <taxon>Archaea</taxon>
        <taxon>Methanobacteriati</taxon>
        <taxon>Methanobacteriota</taxon>
        <taxon>Stenosarchaea group</taxon>
        <taxon>Halobacteria</taxon>
        <taxon>Halobacteriales</taxon>
        <taxon>Natrialbaceae</taxon>
        <taxon>Natronococcus</taxon>
    </lineage>
</organism>
<evidence type="ECO:0000259" key="2">
    <source>
        <dbReference type="Pfam" id="PF04982"/>
    </source>
</evidence>